<comment type="caution">
    <text evidence="2">The sequence shown here is derived from an EMBL/GenBank/DDBJ whole genome shotgun (WGS) entry which is preliminary data.</text>
</comment>
<sequence>MQSPGQTHTHPPSRLPTKADDDLPPVQDLGDLAHPVTLPSPHQILPEWNVHPGNPTDDPEYRNYLITQERIRLSRDRGTCHGGEEARITELDQQLAALSLEQEGTPNTSQEAVDSADRSWDTESLYHFIQTELQTDPLITFGGSGEEFEQEVLEGLDPELALILSYQFQYPQLLSSDTIYLGPDSEILRGTTNSIVPGAPQSVAWPAQHPMNPDDDSDELTRRFAAINMNINNSMTNQSPE</sequence>
<dbReference type="Proteomes" id="UP000290288">
    <property type="component" value="Unassembled WGS sequence"/>
</dbReference>
<evidence type="ECO:0000313" key="2">
    <source>
        <dbReference type="EMBL" id="RXW23772.1"/>
    </source>
</evidence>
<gene>
    <name evidence="2" type="ORF">EST38_g2092</name>
</gene>
<organism evidence="2 3">
    <name type="scientific">Candolleomyces aberdarensis</name>
    <dbReference type="NCBI Taxonomy" id="2316362"/>
    <lineage>
        <taxon>Eukaryota</taxon>
        <taxon>Fungi</taxon>
        <taxon>Dikarya</taxon>
        <taxon>Basidiomycota</taxon>
        <taxon>Agaricomycotina</taxon>
        <taxon>Agaricomycetes</taxon>
        <taxon>Agaricomycetidae</taxon>
        <taxon>Agaricales</taxon>
        <taxon>Agaricineae</taxon>
        <taxon>Psathyrellaceae</taxon>
        <taxon>Candolleomyces</taxon>
    </lineage>
</organism>
<feature type="region of interest" description="Disordered" evidence="1">
    <location>
        <begin position="1"/>
        <end position="59"/>
    </location>
</feature>
<evidence type="ECO:0000313" key="3">
    <source>
        <dbReference type="Proteomes" id="UP000290288"/>
    </source>
</evidence>
<keyword evidence="3" id="KW-1185">Reference proteome</keyword>
<dbReference type="EMBL" id="SDEE01000033">
    <property type="protein sequence ID" value="RXW23772.1"/>
    <property type="molecule type" value="Genomic_DNA"/>
</dbReference>
<proteinExistence type="predicted"/>
<reference evidence="2 3" key="1">
    <citation type="submission" date="2019-01" db="EMBL/GenBank/DDBJ databases">
        <title>Draft genome sequence of Psathyrella aberdarensis IHI B618.</title>
        <authorList>
            <person name="Buettner E."/>
            <person name="Kellner H."/>
        </authorList>
    </citation>
    <scope>NUCLEOTIDE SEQUENCE [LARGE SCALE GENOMIC DNA]</scope>
    <source>
        <strain evidence="2 3">IHI B618</strain>
    </source>
</reference>
<dbReference type="AlphaFoldDB" id="A0A4Q2DWH3"/>
<feature type="compositionally biased region" description="Polar residues" evidence="1">
    <location>
        <begin position="1"/>
        <end position="10"/>
    </location>
</feature>
<name>A0A4Q2DWH3_9AGAR</name>
<protein>
    <submittedName>
        <fullName evidence="2">Uncharacterized protein</fullName>
    </submittedName>
</protein>
<evidence type="ECO:0000256" key="1">
    <source>
        <dbReference type="SAM" id="MobiDB-lite"/>
    </source>
</evidence>
<accession>A0A4Q2DWH3</accession>